<evidence type="ECO:0008006" key="4">
    <source>
        <dbReference type="Google" id="ProtNLM"/>
    </source>
</evidence>
<evidence type="ECO:0000313" key="2">
    <source>
        <dbReference type="EMBL" id="KAF1830445.1"/>
    </source>
</evidence>
<evidence type="ECO:0000313" key="3">
    <source>
        <dbReference type="Proteomes" id="UP000800040"/>
    </source>
</evidence>
<dbReference type="InterPro" id="IPR011011">
    <property type="entry name" value="Znf_FYVE_PHD"/>
</dbReference>
<name>A0A6A5JZ60_9PLEO</name>
<feature type="compositionally biased region" description="Polar residues" evidence="1">
    <location>
        <begin position="359"/>
        <end position="378"/>
    </location>
</feature>
<feature type="region of interest" description="Disordered" evidence="1">
    <location>
        <begin position="428"/>
        <end position="451"/>
    </location>
</feature>
<dbReference type="OrthoDB" id="5411773at2759"/>
<dbReference type="InterPro" id="IPR013083">
    <property type="entry name" value="Znf_RING/FYVE/PHD"/>
</dbReference>
<sequence length="709" mass="78904">MVSQVELVANDAECQQVEQALNADGLYKCSPNFWVYSFKFPMPGKESSDALRKYLQKWTPVASSIPYDHLLALQGIFWREISSLYAADLNAPTSRATSYWRDVQDVAENVKHITNLLKDEHIFVLHAGPSKTCNNTACPKEDKVTKQPGRPQTITVEPLLHWGTVTPASELRIAEGKIFPFRRNGIKMEDGLWTQQVKKLVPNHPPTYCVKCLEELMTRRVEAWAIIDHPSQTGHGYGRFGPIQRPQSKSDLYDRREGSERSNVAPTARYEPAGTPQLDGAHNEVEAELQQPAYHLFEANEGIHAGACRDGVKVTEAVTSRLPPPSFTALSEPIPVMENATPRSGTFNSPYPPLRHRFSTPSTDRTLVNRDPQPNQTDKSYEKLGSKALLEGSIPEFESQRREFGRPIDTNVVCQFFHQHRARRSRLMATDKSEGHEPFLPTNPPTGSKQAANRAVKAFLPVYKDENESENENTNLSPTVADLSANEAVKPPAKAHKGKGKAPPASPKQTATNTLSFPPPYLPILRKQKQNPEPQPPYLPVFRKQPKTPEPPPPDVTPQAWHAHQTHIPDKTALICICHQPARTYDVPLTQCVNAACPIVWYHKHCLDKRGKIQARFGTHLCDICSTARFFRQRERDMGFTMEDAVRDEIGLPFSDREILDALPKLGGFEAVRWPYGLGLGLGSGVGEAGEGSGGGGGDGERDGDGERR</sequence>
<evidence type="ECO:0000256" key="1">
    <source>
        <dbReference type="SAM" id="MobiDB-lite"/>
    </source>
</evidence>
<keyword evidence="3" id="KW-1185">Reference proteome</keyword>
<feature type="compositionally biased region" description="Basic and acidic residues" evidence="1">
    <location>
        <begin position="699"/>
        <end position="709"/>
    </location>
</feature>
<proteinExistence type="predicted"/>
<feature type="region of interest" description="Disordered" evidence="1">
    <location>
        <begin position="343"/>
        <end position="380"/>
    </location>
</feature>
<feature type="compositionally biased region" description="Basic and acidic residues" evidence="1">
    <location>
        <begin position="251"/>
        <end position="260"/>
    </location>
</feature>
<dbReference type="SUPFAM" id="SSF57903">
    <property type="entry name" value="FYVE/PHD zinc finger"/>
    <property type="match status" value="1"/>
</dbReference>
<dbReference type="Gene3D" id="3.30.40.10">
    <property type="entry name" value="Zinc/RING finger domain, C3HC4 (zinc finger)"/>
    <property type="match status" value="1"/>
</dbReference>
<feature type="compositionally biased region" description="Gly residues" evidence="1">
    <location>
        <begin position="686"/>
        <end position="698"/>
    </location>
</feature>
<reference evidence="2" key="1">
    <citation type="submission" date="2020-01" db="EMBL/GenBank/DDBJ databases">
        <authorList>
            <consortium name="DOE Joint Genome Institute"/>
            <person name="Haridas S."/>
            <person name="Albert R."/>
            <person name="Binder M."/>
            <person name="Bloem J."/>
            <person name="Labutti K."/>
            <person name="Salamov A."/>
            <person name="Andreopoulos B."/>
            <person name="Baker S.E."/>
            <person name="Barry K."/>
            <person name="Bills G."/>
            <person name="Bluhm B.H."/>
            <person name="Cannon C."/>
            <person name="Castanera R."/>
            <person name="Culley D.E."/>
            <person name="Daum C."/>
            <person name="Ezra D."/>
            <person name="Gonzalez J.B."/>
            <person name="Henrissat B."/>
            <person name="Kuo A."/>
            <person name="Liang C."/>
            <person name="Lipzen A."/>
            <person name="Lutzoni F."/>
            <person name="Magnuson J."/>
            <person name="Mondo S."/>
            <person name="Nolan M."/>
            <person name="Ohm R."/>
            <person name="Pangilinan J."/>
            <person name="Park H.-J."/>
            <person name="Ramirez L."/>
            <person name="Alfaro M."/>
            <person name="Sun H."/>
            <person name="Tritt A."/>
            <person name="Yoshinaga Y."/>
            <person name="Zwiers L.-H."/>
            <person name="Turgeon B.G."/>
            <person name="Goodwin S.B."/>
            <person name="Spatafora J.W."/>
            <person name="Crous P.W."/>
            <person name="Grigoriev I.V."/>
        </authorList>
    </citation>
    <scope>NUCLEOTIDE SEQUENCE</scope>
    <source>
        <strain evidence="2">P77</strain>
    </source>
</reference>
<dbReference type="EMBL" id="ML975396">
    <property type="protein sequence ID" value="KAF1830445.1"/>
    <property type="molecule type" value="Genomic_DNA"/>
</dbReference>
<accession>A0A6A5JZ60</accession>
<dbReference type="Proteomes" id="UP000800040">
    <property type="component" value="Unassembled WGS sequence"/>
</dbReference>
<protein>
    <recommendedName>
        <fullName evidence="4">Zinc finger PHD-type domain-containing protein</fullName>
    </recommendedName>
</protein>
<feature type="region of interest" description="Disordered" evidence="1">
    <location>
        <begin position="686"/>
        <end position="709"/>
    </location>
</feature>
<dbReference type="AlphaFoldDB" id="A0A6A5JZ60"/>
<gene>
    <name evidence="2" type="ORF">BDW02DRAFT_650639</name>
</gene>
<feature type="region of interest" description="Disordered" evidence="1">
    <location>
        <begin position="489"/>
        <end position="560"/>
    </location>
</feature>
<feature type="region of interest" description="Disordered" evidence="1">
    <location>
        <begin position="235"/>
        <end position="279"/>
    </location>
</feature>
<organism evidence="2 3">
    <name type="scientific">Decorospora gaudefroyi</name>
    <dbReference type="NCBI Taxonomy" id="184978"/>
    <lineage>
        <taxon>Eukaryota</taxon>
        <taxon>Fungi</taxon>
        <taxon>Dikarya</taxon>
        <taxon>Ascomycota</taxon>
        <taxon>Pezizomycotina</taxon>
        <taxon>Dothideomycetes</taxon>
        <taxon>Pleosporomycetidae</taxon>
        <taxon>Pleosporales</taxon>
        <taxon>Pleosporineae</taxon>
        <taxon>Pleosporaceae</taxon>
        <taxon>Decorospora</taxon>
    </lineage>
</organism>